<feature type="transmembrane region" description="Helical" evidence="9">
    <location>
        <begin position="44"/>
        <end position="73"/>
    </location>
</feature>
<evidence type="ECO:0000256" key="7">
    <source>
        <dbReference type="ARBA" id="ARBA00022989"/>
    </source>
</evidence>
<dbReference type="NCBIfam" id="TIGR02141">
    <property type="entry name" value="modB_ABC"/>
    <property type="match status" value="1"/>
</dbReference>
<feature type="transmembrane region" description="Helical" evidence="9">
    <location>
        <begin position="85"/>
        <end position="106"/>
    </location>
</feature>
<dbReference type="RefSeq" id="WP_026339888.1">
    <property type="nucleotide sequence ID" value="NZ_JBHUNE010000005.1"/>
</dbReference>
<evidence type="ECO:0000256" key="3">
    <source>
        <dbReference type="ARBA" id="ARBA00022448"/>
    </source>
</evidence>
<evidence type="ECO:0000259" key="11">
    <source>
        <dbReference type="PROSITE" id="PS50928"/>
    </source>
</evidence>
<comment type="function">
    <text evidence="10">Part of the binding-protein-dependent transport system for molybdenum; probably responsible for the translocation of the substrate across the membrane.</text>
</comment>
<reference evidence="13" key="1">
    <citation type="journal article" date="2019" name="Int. J. Syst. Evol. Microbiol.">
        <title>The Global Catalogue of Microorganisms (GCM) 10K type strain sequencing project: providing services to taxonomists for standard genome sequencing and annotation.</title>
        <authorList>
            <consortium name="The Broad Institute Genomics Platform"/>
            <consortium name="The Broad Institute Genome Sequencing Center for Infectious Disease"/>
            <person name="Wu L."/>
            <person name="Ma J."/>
        </authorList>
    </citation>
    <scope>NUCLEOTIDE SEQUENCE [LARGE SCALE GENOMIC DNA]</scope>
    <source>
        <strain evidence="13">TISTR 1514</strain>
    </source>
</reference>
<gene>
    <name evidence="12" type="primary">modB</name>
    <name evidence="12" type="ORF">ACFSW7_06335</name>
</gene>
<comment type="subcellular location">
    <subcellularLocation>
        <location evidence="1 9">Cell membrane</location>
        <topology evidence="1 9">Multi-pass membrane protein</topology>
    </subcellularLocation>
</comment>
<evidence type="ECO:0000256" key="5">
    <source>
        <dbReference type="ARBA" id="ARBA00022505"/>
    </source>
</evidence>
<dbReference type="CDD" id="cd06261">
    <property type="entry name" value="TM_PBP2"/>
    <property type="match status" value="1"/>
</dbReference>
<evidence type="ECO:0000256" key="8">
    <source>
        <dbReference type="ARBA" id="ARBA00023136"/>
    </source>
</evidence>
<keyword evidence="6 9" id="KW-0812">Transmembrane</keyword>
<dbReference type="InterPro" id="IPR035906">
    <property type="entry name" value="MetI-like_sf"/>
</dbReference>
<keyword evidence="13" id="KW-1185">Reference proteome</keyword>
<feature type="transmembrane region" description="Helical" evidence="9">
    <location>
        <begin position="126"/>
        <end position="151"/>
    </location>
</feature>
<dbReference type="PANTHER" id="PTHR30183">
    <property type="entry name" value="MOLYBDENUM TRANSPORT SYSTEM PERMEASE PROTEIN MODB"/>
    <property type="match status" value="1"/>
</dbReference>
<keyword evidence="3 9" id="KW-0813">Transport</keyword>
<sequence>MTLPRGIRLAAAVGLVALLLPLVGLVTRVNWPTFWNDLGSKESLTALGLSVATATCATLLCLVGGVPLAIMLARASQRTAAIARTLVTVPLVLPPTVGGLALISLLGRSGLIGQPIFASTGFSLPYTTVAVVIAQAFVSFPFLVITLEGALRTSGTAHEQVAASLGANPWRVLTRVTLPLLLPGLLAGTALCFARAVGEFGATALFAGNTAGVTRTMPLAIYTAFNGVGVSKESAVALSVLLLVAAAAIVGGMRSWREDPVR</sequence>
<dbReference type="SUPFAM" id="SSF161098">
    <property type="entry name" value="MetI-like"/>
    <property type="match status" value="1"/>
</dbReference>
<evidence type="ECO:0000313" key="13">
    <source>
        <dbReference type="Proteomes" id="UP001597492"/>
    </source>
</evidence>
<keyword evidence="7 9" id="KW-1133">Transmembrane helix</keyword>
<evidence type="ECO:0000256" key="9">
    <source>
        <dbReference type="RuleBase" id="RU363032"/>
    </source>
</evidence>
<comment type="similarity">
    <text evidence="2 10">Belongs to the binding-protein-dependent transport system permease family. CysTW subfamily.</text>
</comment>
<protein>
    <recommendedName>
        <fullName evidence="10">Molybdenum transport system permease</fullName>
    </recommendedName>
</protein>
<name>A0ABW5UWD4_9MICO</name>
<evidence type="ECO:0000256" key="10">
    <source>
        <dbReference type="RuleBase" id="RU365097"/>
    </source>
</evidence>
<proteinExistence type="inferred from homology"/>
<comment type="caution">
    <text evidence="12">The sequence shown here is derived from an EMBL/GenBank/DDBJ whole genome shotgun (WGS) entry which is preliminary data.</text>
</comment>
<keyword evidence="8 9" id="KW-0472">Membrane</keyword>
<feature type="domain" description="ABC transmembrane type-1" evidence="11">
    <location>
        <begin position="47"/>
        <end position="251"/>
    </location>
</feature>
<evidence type="ECO:0000256" key="2">
    <source>
        <dbReference type="ARBA" id="ARBA00007069"/>
    </source>
</evidence>
<feature type="transmembrane region" description="Helical" evidence="9">
    <location>
        <begin position="235"/>
        <end position="253"/>
    </location>
</feature>
<evidence type="ECO:0000256" key="4">
    <source>
        <dbReference type="ARBA" id="ARBA00022475"/>
    </source>
</evidence>
<keyword evidence="5 10" id="KW-0500">Molybdenum</keyword>
<dbReference type="Proteomes" id="UP001597492">
    <property type="component" value="Unassembled WGS sequence"/>
</dbReference>
<feature type="transmembrane region" description="Helical" evidence="9">
    <location>
        <begin position="172"/>
        <end position="197"/>
    </location>
</feature>
<organism evidence="12 13">
    <name type="scientific">Gulosibacter faecalis</name>
    <dbReference type="NCBI Taxonomy" id="272240"/>
    <lineage>
        <taxon>Bacteria</taxon>
        <taxon>Bacillati</taxon>
        <taxon>Actinomycetota</taxon>
        <taxon>Actinomycetes</taxon>
        <taxon>Micrococcales</taxon>
        <taxon>Microbacteriaceae</taxon>
        <taxon>Gulosibacter</taxon>
    </lineage>
</organism>
<dbReference type="PROSITE" id="PS50928">
    <property type="entry name" value="ABC_TM1"/>
    <property type="match status" value="1"/>
</dbReference>
<dbReference type="EMBL" id="JBHUNE010000005">
    <property type="protein sequence ID" value="MFD2757992.1"/>
    <property type="molecule type" value="Genomic_DNA"/>
</dbReference>
<evidence type="ECO:0000256" key="1">
    <source>
        <dbReference type="ARBA" id="ARBA00004651"/>
    </source>
</evidence>
<evidence type="ECO:0000313" key="12">
    <source>
        <dbReference type="EMBL" id="MFD2757992.1"/>
    </source>
</evidence>
<dbReference type="PANTHER" id="PTHR30183:SF3">
    <property type="entry name" value="MOLYBDENUM TRANSPORT SYSTEM PERMEASE PROTEIN MODB"/>
    <property type="match status" value="1"/>
</dbReference>
<dbReference type="Gene3D" id="1.10.3720.10">
    <property type="entry name" value="MetI-like"/>
    <property type="match status" value="1"/>
</dbReference>
<dbReference type="Pfam" id="PF00528">
    <property type="entry name" value="BPD_transp_1"/>
    <property type="match status" value="1"/>
</dbReference>
<dbReference type="InterPro" id="IPR000515">
    <property type="entry name" value="MetI-like"/>
</dbReference>
<evidence type="ECO:0000256" key="6">
    <source>
        <dbReference type="ARBA" id="ARBA00022692"/>
    </source>
</evidence>
<accession>A0ABW5UWD4</accession>
<keyword evidence="4 10" id="KW-1003">Cell membrane</keyword>
<dbReference type="InterPro" id="IPR011867">
    <property type="entry name" value="ModB_ABC"/>
</dbReference>